<evidence type="ECO:0000259" key="1">
    <source>
        <dbReference type="Pfam" id="PF18962"/>
    </source>
</evidence>
<feature type="domain" description="Secretion system C-terminal sorting" evidence="1">
    <location>
        <begin position="362"/>
        <end position="426"/>
    </location>
</feature>
<dbReference type="AlphaFoldDB" id="A0A315ZG46"/>
<evidence type="ECO:0000313" key="3">
    <source>
        <dbReference type="Proteomes" id="UP000245535"/>
    </source>
</evidence>
<dbReference type="OrthoDB" id="2082707at2"/>
<keyword evidence="3" id="KW-1185">Reference proteome</keyword>
<name>A0A315ZG46_SEDFL</name>
<reference evidence="2 3" key="1">
    <citation type="submission" date="2018-03" db="EMBL/GenBank/DDBJ databases">
        <title>Genomic Encyclopedia of Archaeal and Bacterial Type Strains, Phase II (KMG-II): from individual species to whole genera.</title>
        <authorList>
            <person name="Goeker M."/>
        </authorList>
    </citation>
    <scope>NUCLEOTIDE SEQUENCE [LARGE SCALE GENOMIC DNA]</scope>
    <source>
        <strain evidence="2 3">DSM 28229</strain>
    </source>
</reference>
<comment type="caution">
    <text evidence="2">The sequence shown here is derived from an EMBL/GenBank/DDBJ whole genome shotgun (WGS) entry which is preliminary data.</text>
</comment>
<accession>A0A315ZG46</accession>
<dbReference type="Proteomes" id="UP000245535">
    <property type="component" value="Unassembled WGS sequence"/>
</dbReference>
<organism evidence="2 3">
    <name type="scientific">Sediminitomix flava</name>
    <dbReference type="NCBI Taxonomy" id="379075"/>
    <lineage>
        <taxon>Bacteria</taxon>
        <taxon>Pseudomonadati</taxon>
        <taxon>Bacteroidota</taxon>
        <taxon>Cytophagia</taxon>
        <taxon>Cytophagales</taxon>
        <taxon>Flammeovirgaceae</taxon>
        <taxon>Sediminitomix</taxon>
    </lineage>
</organism>
<dbReference type="NCBIfam" id="TIGR04183">
    <property type="entry name" value="Por_Secre_tail"/>
    <property type="match status" value="1"/>
</dbReference>
<dbReference type="EMBL" id="QGDO01000001">
    <property type="protein sequence ID" value="PWJ44119.1"/>
    <property type="molecule type" value="Genomic_DNA"/>
</dbReference>
<proteinExistence type="predicted"/>
<dbReference type="RefSeq" id="WP_109615635.1">
    <property type="nucleotide sequence ID" value="NZ_QGDO01000001.1"/>
</dbReference>
<gene>
    <name evidence="2" type="ORF">BC781_101469</name>
</gene>
<protein>
    <submittedName>
        <fullName evidence="2">Putative secreted protein (Por secretion system target)</fullName>
    </submittedName>
</protein>
<evidence type="ECO:0000313" key="2">
    <source>
        <dbReference type="EMBL" id="PWJ44119.1"/>
    </source>
</evidence>
<dbReference type="InterPro" id="IPR012332">
    <property type="entry name" value="Autotransporter_pectin_lyase_C"/>
</dbReference>
<sequence length="437" mass="48104">MTKKINLILLVLFSLVTKLVYGQVENYTSTWDYDIVITSQADWENIANWGNAGFPDSDDNVLFNGARVVIDYDLTLSDANFSFGGGTSDFFFTIKSGRTLTVGSLFANQNQPFTIESNATLIVNDSMSVDNAPMTVNGQLTVKGGLNVKNGSLNVSDTGSLTAEGSLLLNGSASLNIDGTATIKEDLVITGSGDLDVNLGGDLTTEGDFYISGGPNVTIDGTYEVKGDFFPSESAEGKITGGGDIIGIEGDDLPGFTGDATLYLFLVSFHVDFSNINDLYVRWTTLSEYQVDYFDVEGSFDGVNYESVAKVSSVGDHERIQEYTIEVGYFKYFRLKIVNMDRSYSYSKVITHSFLPAAHIKVYPNPVIDQLNIEFNREGNQRVEIFNSIGELEYTLKTDKTEIKIEEVATWERGVYLVVISDEMRGSREVKKIFVSK</sequence>
<dbReference type="InterPro" id="IPR026444">
    <property type="entry name" value="Secre_tail"/>
</dbReference>
<dbReference type="Gene3D" id="2.160.20.20">
    <property type="match status" value="1"/>
</dbReference>
<dbReference type="Pfam" id="PF18962">
    <property type="entry name" value="Por_Secre_tail"/>
    <property type="match status" value="1"/>
</dbReference>